<accession>A0A498NYX3</accession>
<keyword evidence="6" id="KW-1185">Reference proteome</keyword>
<gene>
    <name evidence="5" type="ORF">ROHU_002349</name>
</gene>
<dbReference type="EMBL" id="QBIY01006328">
    <property type="protein sequence ID" value="RXN37103.1"/>
    <property type="molecule type" value="Genomic_DNA"/>
</dbReference>
<evidence type="ECO:0000256" key="3">
    <source>
        <dbReference type="ARBA" id="ARBA00022803"/>
    </source>
</evidence>
<dbReference type="Pfam" id="PF25068">
    <property type="entry name" value="ARM_TT21_4th"/>
    <property type="match status" value="1"/>
</dbReference>
<dbReference type="PANTHER" id="PTHR14699:SF1">
    <property type="entry name" value="TETRATRICOPEPTIDE REPEAT PROTEIN 21B"/>
    <property type="match status" value="1"/>
</dbReference>
<feature type="domain" description="Tetratricopeptide repeat protein 21A/21B fourth ARM" evidence="4">
    <location>
        <begin position="198"/>
        <end position="299"/>
    </location>
</feature>
<sequence>MAQIHLIQGNFKLSSQSLELCLSHNFEIREHPLYHLIKAQAQRKMGQLQEAIQTLQMAMSLCAVKRTGSSTKRQSKRVELSSADCVSVFLELAEALWLNGEQHEAAKVMQDAINEFTGTPEELRVTIANADLALMRGDTELALSMLRNITPEQPYYIQAKEKMADIYLNHRKEKRLYPELAIEVYEQALKKNPKDGAVASKIGKALVKTHNYVKAINYYEAALKSGQQNFLRYDLADLLMKLRQYERCEKVLQEALTHDPVNELLLLTEDCRYLVLLAKVQSKVNKNDEALLSLQRVSRVSFSLK</sequence>
<dbReference type="GO" id="GO:0035721">
    <property type="term" value="P:intraciliary retrograde transport"/>
    <property type="evidence" value="ECO:0007669"/>
    <property type="project" value="TreeGrafter"/>
</dbReference>
<name>A0A498NYX3_LABRO</name>
<protein>
    <submittedName>
        <fullName evidence="5">Tetratricopeptide repeat 21B</fullName>
    </submittedName>
</protein>
<dbReference type="Gene3D" id="1.25.40.10">
    <property type="entry name" value="Tetratricopeptide repeat domain"/>
    <property type="match status" value="1"/>
</dbReference>
<dbReference type="GO" id="GO:0061512">
    <property type="term" value="P:protein localization to cilium"/>
    <property type="evidence" value="ECO:0007669"/>
    <property type="project" value="TreeGrafter"/>
</dbReference>
<reference evidence="5 6" key="1">
    <citation type="submission" date="2018-03" db="EMBL/GenBank/DDBJ databases">
        <title>Draft genome sequence of Rohu Carp (Labeo rohita).</title>
        <authorList>
            <person name="Das P."/>
            <person name="Kushwaha B."/>
            <person name="Joshi C.G."/>
            <person name="Kumar D."/>
            <person name="Nagpure N.S."/>
            <person name="Sahoo L."/>
            <person name="Das S.P."/>
            <person name="Bit A."/>
            <person name="Patnaik S."/>
            <person name="Meher P.K."/>
            <person name="Jayasankar P."/>
            <person name="Koringa P.G."/>
            <person name="Patel N.V."/>
            <person name="Hinsu A.T."/>
            <person name="Kumar R."/>
            <person name="Pandey M."/>
            <person name="Agarwal S."/>
            <person name="Srivastava S."/>
            <person name="Singh M."/>
            <person name="Iquebal M.A."/>
            <person name="Jaiswal S."/>
            <person name="Angadi U.B."/>
            <person name="Kumar N."/>
            <person name="Raza M."/>
            <person name="Shah T.M."/>
            <person name="Rai A."/>
            <person name="Jena J.K."/>
        </authorList>
    </citation>
    <scope>NUCLEOTIDE SEQUENCE [LARGE SCALE GENOMIC DNA]</scope>
    <source>
        <strain evidence="5">DASCIFA01</strain>
        <tissue evidence="5">Testis</tissue>
    </source>
</reference>
<dbReference type="Proteomes" id="UP000290572">
    <property type="component" value="Unassembled WGS sequence"/>
</dbReference>
<evidence type="ECO:0000256" key="2">
    <source>
        <dbReference type="ARBA" id="ARBA00022737"/>
    </source>
</evidence>
<dbReference type="Pfam" id="PF25058">
    <property type="entry name" value="ARM_TT21"/>
    <property type="match status" value="1"/>
</dbReference>
<keyword evidence="3" id="KW-0802">TPR repeat</keyword>
<comment type="caution">
    <text evidence="5">The sequence shown here is derived from an EMBL/GenBank/DDBJ whole genome shotgun (WGS) entry which is preliminary data.</text>
</comment>
<dbReference type="GO" id="GO:0030991">
    <property type="term" value="C:intraciliary transport particle A"/>
    <property type="evidence" value="ECO:0007669"/>
    <property type="project" value="TreeGrafter"/>
</dbReference>
<comment type="similarity">
    <text evidence="1">Belongs to the TTC21 family.</text>
</comment>
<evidence type="ECO:0000259" key="4">
    <source>
        <dbReference type="Pfam" id="PF25068"/>
    </source>
</evidence>
<evidence type="ECO:0000313" key="6">
    <source>
        <dbReference type="Proteomes" id="UP000290572"/>
    </source>
</evidence>
<evidence type="ECO:0000313" key="5">
    <source>
        <dbReference type="EMBL" id="RXN37103.1"/>
    </source>
</evidence>
<dbReference type="InterPro" id="IPR019734">
    <property type="entry name" value="TPR_rpt"/>
</dbReference>
<dbReference type="SMART" id="SM00028">
    <property type="entry name" value="TPR"/>
    <property type="match status" value="4"/>
</dbReference>
<dbReference type="InterPro" id="IPR056836">
    <property type="entry name" value="ARM_TT21_4th"/>
</dbReference>
<dbReference type="STRING" id="84645.A0A498NYX3"/>
<evidence type="ECO:0000256" key="1">
    <source>
        <dbReference type="ARBA" id="ARBA00010935"/>
    </source>
</evidence>
<organism evidence="5 6">
    <name type="scientific">Labeo rohita</name>
    <name type="common">Indian major carp</name>
    <name type="synonym">Cyprinus rohita</name>
    <dbReference type="NCBI Taxonomy" id="84645"/>
    <lineage>
        <taxon>Eukaryota</taxon>
        <taxon>Metazoa</taxon>
        <taxon>Chordata</taxon>
        <taxon>Craniata</taxon>
        <taxon>Vertebrata</taxon>
        <taxon>Euteleostomi</taxon>
        <taxon>Actinopterygii</taxon>
        <taxon>Neopterygii</taxon>
        <taxon>Teleostei</taxon>
        <taxon>Ostariophysi</taxon>
        <taxon>Cypriniformes</taxon>
        <taxon>Cyprinidae</taxon>
        <taxon>Labeoninae</taxon>
        <taxon>Labeonini</taxon>
        <taxon>Labeo</taxon>
    </lineage>
</organism>
<dbReference type="InterPro" id="IPR040364">
    <property type="entry name" value="TTC21A/TTC21B"/>
</dbReference>
<dbReference type="SUPFAM" id="SSF48452">
    <property type="entry name" value="TPR-like"/>
    <property type="match status" value="2"/>
</dbReference>
<dbReference type="AlphaFoldDB" id="A0A498NYX3"/>
<keyword evidence="2" id="KW-0677">Repeat</keyword>
<dbReference type="GO" id="GO:0005929">
    <property type="term" value="C:cilium"/>
    <property type="evidence" value="ECO:0007669"/>
    <property type="project" value="GOC"/>
</dbReference>
<dbReference type="InterPro" id="IPR011990">
    <property type="entry name" value="TPR-like_helical_dom_sf"/>
</dbReference>
<proteinExistence type="inferred from homology"/>
<dbReference type="PANTHER" id="PTHR14699">
    <property type="entry name" value="STI2 PROTEIN-RELATED"/>
    <property type="match status" value="1"/>
</dbReference>